<dbReference type="InterPro" id="IPR037185">
    <property type="entry name" value="EmrE-like"/>
</dbReference>
<feature type="transmembrane region" description="Helical" evidence="1">
    <location>
        <begin position="38"/>
        <end position="57"/>
    </location>
</feature>
<evidence type="ECO:0000256" key="1">
    <source>
        <dbReference type="SAM" id="Phobius"/>
    </source>
</evidence>
<dbReference type="Proteomes" id="UP001305414">
    <property type="component" value="Unassembled WGS sequence"/>
</dbReference>
<name>A0AAN7USH4_9PEZI</name>
<evidence type="ECO:0000313" key="3">
    <source>
        <dbReference type="Proteomes" id="UP001305414"/>
    </source>
</evidence>
<dbReference type="AlphaFoldDB" id="A0AAN7USH4"/>
<evidence type="ECO:0000313" key="2">
    <source>
        <dbReference type="EMBL" id="KAK5634813.1"/>
    </source>
</evidence>
<comment type="caution">
    <text evidence="2">The sequence shown here is derived from an EMBL/GenBank/DDBJ whole genome shotgun (WGS) entry which is preliminary data.</text>
</comment>
<gene>
    <name evidence="2" type="ORF">RRF57_010526</name>
</gene>
<organism evidence="2 3">
    <name type="scientific">Xylaria bambusicola</name>
    <dbReference type="NCBI Taxonomy" id="326684"/>
    <lineage>
        <taxon>Eukaryota</taxon>
        <taxon>Fungi</taxon>
        <taxon>Dikarya</taxon>
        <taxon>Ascomycota</taxon>
        <taxon>Pezizomycotina</taxon>
        <taxon>Sordariomycetes</taxon>
        <taxon>Xylariomycetidae</taxon>
        <taxon>Xylariales</taxon>
        <taxon>Xylariaceae</taxon>
        <taxon>Xylaria</taxon>
    </lineage>
</organism>
<keyword evidence="1" id="KW-0812">Transmembrane</keyword>
<dbReference type="EMBL" id="JAWHQM010000045">
    <property type="protein sequence ID" value="KAK5634813.1"/>
    <property type="molecule type" value="Genomic_DNA"/>
</dbReference>
<evidence type="ECO:0008006" key="4">
    <source>
        <dbReference type="Google" id="ProtNLM"/>
    </source>
</evidence>
<keyword evidence="3" id="KW-1185">Reference proteome</keyword>
<dbReference type="SUPFAM" id="SSF103481">
    <property type="entry name" value="Multidrug resistance efflux transporter EmrE"/>
    <property type="match status" value="1"/>
</dbReference>
<keyword evidence="1" id="KW-1133">Transmembrane helix</keyword>
<sequence>MVMGVSKDSSSAATLMIYSQIVWALVMDRVFFYLSPNLWALLGVITIIGSLCLVTVAEERKGGIVNEHLDIENEGVELLDIDEGDF</sequence>
<keyword evidence="1" id="KW-0472">Membrane</keyword>
<proteinExistence type="predicted"/>
<reference evidence="2 3" key="1">
    <citation type="submission" date="2023-10" db="EMBL/GenBank/DDBJ databases">
        <title>Draft genome sequence of Xylaria bambusicola isolate GMP-LS, the root and basal stem rot pathogen of sugarcane in Indonesia.</title>
        <authorList>
            <person name="Selvaraj P."/>
            <person name="Muralishankar V."/>
            <person name="Muruganantham S."/>
            <person name="Sp S."/>
            <person name="Haryani S."/>
            <person name="Lau K.J.X."/>
            <person name="Naqvi N.I."/>
        </authorList>
    </citation>
    <scope>NUCLEOTIDE SEQUENCE [LARGE SCALE GENOMIC DNA]</scope>
    <source>
        <strain evidence="2">GMP-LS</strain>
    </source>
</reference>
<accession>A0AAN7USH4</accession>
<protein>
    <recommendedName>
        <fullName evidence="4">EamA domain-containing protein</fullName>
    </recommendedName>
</protein>